<feature type="region of interest" description="Disordered" evidence="1">
    <location>
        <begin position="1"/>
        <end position="69"/>
    </location>
</feature>
<keyword evidence="3" id="KW-1185">Reference proteome</keyword>
<dbReference type="HOGENOM" id="CLU_1295088_0_0_1"/>
<dbReference type="InParanoid" id="A0A0C3EJ91"/>
<proteinExistence type="predicted"/>
<feature type="compositionally biased region" description="Basic residues" evidence="1">
    <location>
        <begin position="45"/>
        <end position="69"/>
    </location>
</feature>
<reference evidence="3" key="2">
    <citation type="submission" date="2015-01" db="EMBL/GenBank/DDBJ databases">
        <title>Evolutionary Origins and Diversification of the Mycorrhizal Mutualists.</title>
        <authorList>
            <consortium name="DOE Joint Genome Institute"/>
            <consortium name="Mycorrhizal Genomics Consortium"/>
            <person name="Kohler A."/>
            <person name="Kuo A."/>
            <person name="Nagy L.G."/>
            <person name="Floudas D."/>
            <person name="Copeland A."/>
            <person name="Barry K.W."/>
            <person name="Cichocki N."/>
            <person name="Veneault-Fourrey C."/>
            <person name="LaButti K."/>
            <person name="Lindquist E.A."/>
            <person name="Lipzen A."/>
            <person name="Lundell T."/>
            <person name="Morin E."/>
            <person name="Murat C."/>
            <person name="Riley R."/>
            <person name="Ohm R."/>
            <person name="Sun H."/>
            <person name="Tunlid A."/>
            <person name="Henrissat B."/>
            <person name="Grigoriev I.V."/>
            <person name="Hibbett D.S."/>
            <person name="Martin F."/>
        </authorList>
    </citation>
    <scope>NUCLEOTIDE SEQUENCE [LARGE SCALE GENOMIC DNA]</scope>
    <source>
        <strain evidence="3">Foug A</strain>
    </source>
</reference>
<evidence type="ECO:0000256" key="1">
    <source>
        <dbReference type="SAM" id="MobiDB-lite"/>
    </source>
</evidence>
<name>A0A0C3EJ91_9AGAM</name>
<gene>
    <name evidence="2" type="ORF">SCLCIDRAFT_20467</name>
</gene>
<dbReference type="Proteomes" id="UP000053989">
    <property type="component" value="Unassembled WGS sequence"/>
</dbReference>
<evidence type="ECO:0000313" key="2">
    <source>
        <dbReference type="EMBL" id="KIM67996.1"/>
    </source>
</evidence>
<accession>A0A0C3EJ91</accession>
<sequence length="213" mass="23283">MTSCGEDFTVHQRSPPDVPKQPPRKRTRTLPYQGLDDTGGTLRSTRLKRPRPARTRAHPKPAVQRNRHQRKYSNEISADTRGVVLLTERGGTSIHGLSAPSRAVMILAVEAKLKWLIKQALSLTSTSYAIASIDPSAPRSTNRVLAASSFDVLSTISPAVLPSRSAAALKLAIGENDSDDEEIISRIGRCEISEGRSSLLGERRTVKEAPRQL</sequence>
<dbReference type="STRING" id="1036808.A0A0C3EJ91"/>
<reference evidence="2 3" key="1">
    <citation type="submission" date="2014-04" db="EMBL/GenBank/DDBJ databases">
        <authorList>
            <consortium name="DOE Joint Genome Institute"/>
            <person name="Kuo A."/>
            <person name="Kohler A."/>
            <person name="Nagy L.G."/>
            <person name="Floudas D."/>
            <person name="Copeland A."/>
            <person name="Barry K.W."/>
            <person name="Cichocki N."/>
            <person name="Veneault-Fourrey C."/>
            <person name="LaButti K."/>
            <person name="Lindquist E.A."/>
            <person name="Lipzen A."/>
            <person name="Lundell T."/>
            <person name="Morin E."/>
            <person name="Murat C."/>
            <person name="Sun H."/>
            <person name="Tunlid A."/>
            <person name="Henrissat B."/>
            <person name="Grigoriev I.V."/>
            <person name="Hibbett D.S."/>
            <person name="Martin F."/>
            <person name="Nordberg H.P."/>
            <person name="Cantor M.N."/>
            <person name="Hua S.X."/>
        </authorList>
    </citation>
    <scope>NUCLEOTIDE SEQUENCE [LARGE SCALE GENOMIC DNA]</scope>
    <source>
        <strain evidence="2 3">Foug A</strain>
    </source>
</reference>
<protein>
    <submittedName>
        <fullName evidence="2">Uncharacterized protein</fullName>
    </submittedName>
</protein>
<dbReference type="EMBL" id="KN822010">
    <property type="protein sequence ID" value="KIM67996.1"/>
    <property type="molecule type" value="Genomic_DNA"/>
</dbReference>
<dbReference type="AlphaFoldDB" id="A0A0C3EJ91"/>
<dbReference type="OrthoDB" id="10264870at2759"/>
<organism evidence="2 3">
    <name type="scientific">Scleroderma citrinum Foug A</name>
    <dbReference type="NCBI Taxonomy" id="1036808"/>
    <lineage>
        <taxon>Eukaryota</taxon>
        <taxon>Fungi</taxon>
        <taxon>Dikarya</taxon>
        <taxon>Basidiomycota</taxon>
        <taxon>Agaricomycotina</taxon>
        <taxon>Agaricomycetes</taxon>
        <taxon>Agaricomycetidae</taxon>
        <taxon>Boletales</taxon>
        <taxon>Sclerodermatineae</taxon>
        <taxon>Sclerodermataceae</taxon>
        <taxon>Scleroderma</taxon>
    </lineage>
</organism>
<evidence type="ECO:0000313" key="3">
    <source>
        <dbReference type="Proteomes" id="UP000053989"/>
    </source>
</evidence>